<dbReference type="Proteomes" id="UP000535415">
    <property type="component" value="Unassembled WGS sequence"/>
</dbReference>
<proteinExistence type="predicted"/>
<organism evidence="1 2">
    <name type="scientific">Yoonia ponticola</name>
    <dbReference type="NCBI Taxonomy" id="1524255"/>
    <lineage>
        <taxon>Bacteria</taxon>
        <taxon>Pseudomonadati</taxon>
        <taxon>Pseudomonadota</taxon>
        <taxon>Alphaproteobacteria</taxon>
        <taxon>Rhodobacterales</taxon>
        <taxon>Paracoccaceae</taxon>
        <taxon>Yoonia</taxon>
    </lineage>
</organism>
<name>A0A7W9EYN3_9RHOB</name>
<reference evidence="1 2" key="1">
    <citation type="submission" date="2020-08" db="EMBL/GenBank/DDBJ databases">
        <title>Genomic Encyclopedia of Type Strains, Phase IV (KMG-IV): sequencing the most valuable type-strain genomes for metagenomic binning, comparative biology and taxonomic classification.</title>
        <authorList>
            <person name="Goeker M."/>
        </authorList>
    </citation>
    <scope>NUCLEOTIDE SEQUENCE [LARGE SCALE GENOMIC DNA]</scope>
    <source>
        <strain evidence="1 2">DSM 101064</strain>
    </source>
</reference>
<comment type="caution">
    <text evidence="1">The sequence shown here is derived from an EMBL/GenBank/DDBJ whole genome shotgun (WGS) entry which is preliminary data.</text>
</comment>
<protein>
    <submittedName>
        <fullName evidence="1">Uncharacterized protein</fullName>
    </submittedName>
</protein>
<evidence type="ECO:0000313" key="1">
    <source>
        <dbReference type="EMBL" id="MBB5722889.1"/>
    </source>
</evidence>
<dbReference type="EMBL" id="JACIJM010000007">
    <property type="protein sequence ID" value="MBB5722889.1"/>
    <property type="molecule type" value="Genomic_DNA"/>
</dbReference>
<accession>A0A7W9EYN3</accession>
<evidence type="ECO:0000313" key="2">
    <source>
        <dbReference type="Proteomes" id="UP000535415"/>
    </source>
</evidence>
<dbReference type="AlphaFoldDB" id="A0A7W9EYN3"/>
<keyword evidence="2" id="KW-1185">Reference proteome</keyword>
<gene>
    <name evidence="1" type="ORF">FHS72_002525</name>
</gene>
<dbReference type="RefSeq" id="WP_183529585.1">
    <property type="nucleotide sequence ID" value="NZ_JACIJM010000007.1"/>
</dbReference>
<sequence length="110" mass="12207">MDMKVSQHRQGGVMQTIEMFGTELRTTIEDLNGEPELQRIGLVFFYEGGSIWIKEGPRPGANLANRTGVGEAISRHLSAGGIHIAWPVARDDSQWLRITPSGVEEVDEPY</sequence>